<dbReference type="EMBL" id="CP051685">
    <property type="protein sequence ID" value="QJE03355.1"/>
    <property type="molecule type" value="Genomic_DNA"/>
</dbReference>
<accession>A0A7Z2ZVH2</accession>
<sequence>MLSMPKKLLALAGAIALMWFVLVANAYTSPVVFLHYAASATTPVTYFFNEDNDIVKHHLDPGESVEFRTARRPRPGYVIDVSLPLASRDGVEIKPPFSRVDVYIGADTKITRTVTRTDFLSRFARPDDAQ</sequence>
<evidence type="ECO:0000313" key="1">
    <source>
        <dbReference type="EMBL" id="QJE03355.1"/>
    </source>
</evidence>
<name>A0A7Z2ZVH2_9BURK</name>
<dbReference type="Proteomes" id="UP000502415">
    <property type="component" value="Chromosome"/>
</dbReference>
<keyword evidence="2" id="KW-1185">Reference proteome</keyword>
<dbReference type="AlphaFoldDB" id="A0A7Z2ZVH2"/>
<evidence type="ECO:0000313" key="2">
    <source>
        <dbReference type="Proteomes" id="UP000502415"/>
    </source>
</evidence>
<organism evidence="1 2">
    <name type="scientific">Massilia forsythiae</name>
    <dbReference type="NCBI Taxonomy" id="2728020"/>
    <lineage>
        <taxon>Bacteria</taxon>
        <taxon>Pseudomonadati</taxon>
        <taxon>Pseudomonadota</taxon>
        <taxon>Betaproteobacteria</taxon>
        <taxon>Burkholderiales</taxon>
        <taxon>Oxalobacteraceae</taxon>
        <taxon>Telluria group</taxon>
        <taxon>Massilia</taxon>
    </lineage>
</organism>
<protein>
    <submittedName>
        <fullName evidence="1">Uncharacterized protein</fullName>
    </submittedName>
</protein>
<dbReference type="KEGG" id="mfy:HH212_14020"/>
<reference evidence="1 2" key="1">
    <citation type="submission" date="2020-04" db="EMBL/GenBank/DDBJ databases">
        <title>Genome sequencing of novel species.</title>
        <authorList>
            <person name="Heo J."/>
            <person name="Kim S.-J."/>
            <person name="Kim J.-S."/>
            <person name="Hong S.-B."/>
            <person name="Kwon S.-W."/>
        </authorList>
    </citation>
    <scope>NUCLEOTIDE SEQUENCE [LARGE SCALE GENOMIC DNA]</scope>
    <source>
        <strain evidence="1 2">GN2-R2</strain>
    </source>
</reference>
<proteinExistence type="predicted"/>
<gene>
    <name evidence="1" type="ORF">HH212_14020</name>
</gene>